<dbReference type="InterPro" id="IPR000322">
    <property type="entry name" value="Glyco_hydro_31_TIM"/>
</dbReference>
<evidence type="ECO:0000256" key="4">
    <source>
        <dbReference type="ARBA" id="ARBA00022801"/>
    </source>
</evidence>
<evidence type="ECO:0000313" key="14">
    <source>
        <dbReference type="Proteomes" id="UP000719412"/>
    </source>
</evidence>
<evidence type="ECO:0000259" key="11">
    <source>
        <dbReference type="Pfam" id="PF17137"/>
    </source>
</evidence>
<feature type="domain" description="DUF5110" evidence="11">
    <location>
        <begin position="177"/>
        <end position="221"/>
    </location>
</feature>
<dbReference type="Gene3D" id="2.60.40.1180">
    <property type="entry name" value="Golgi alpha-mannosidase II"/>
    <property type="match status" value="2"/>
</dbReference>
<dbReference type="PANTHER" id="PTHR22762">
    <property type="entry name" value="ALPHA-GLUCOSIDASE"/>
    <property type="match status" value="1"/>
</dbReference>
<dbReference type="Pfam" id="PF01055">
    <property type="entry name" value="Glyco_hydro_31_2nd"/>
    <property type="match status" value="1"/>
</dbReference>
<feature type="signal peptide" evidence="9">
    <location>
        <begin position="1"/>
        <end position="15"/>
    </location>
</feature>
<dbReference type="GO" id="GO:0006491">
    <property type="term" value="P:N-glycan processing"/>
    <property type="evidence" value="ECO:0007669"/>
    <property type="project" value="TreeGrafter"/>
</dbReference>
<dbReference type="InterPro" id="IPR017853">
    <property type="entry name" value="GH"/>
</dbReference>
<evidence type="ECO:0000256" key="2">
    <source>
        <dbReference type="ARBA" id="ARBA00007806"/>
    </source>
</evidence>
<organism evidence="13 14">
    <name type="scientific">Tenebrio molitor</name>
    <name type="common">Yellow mealworm beetle</name>
    <dbReference type="NCBI Taxonomy" id="7067"/>
    <lineage>
        <taxon>Eukaryota</taxon>
        <taxon>Metazoa</taxon>
        <taxon>Ecdysozoa</taxon>
        <taxon>Arthropoda</taxon>
        <taxon>Hexapoda</taxon>
        <taxon>Insecta</taxon>
        <taxon>Pterygota</taxon>
        <taxon>Neoptera</taxon>
        <taxon>Endopterygota</taxon>
        <taxon>Coleoptera</taxon>
        <taxon>Polyphaga</taxon>
        <taxon>Cucujiformia</taxon>
        <taxon>Tenebrionidae</taxon>
        <taxon>Tenebrio</taxon>
    </lineage>
</organism>
<dbReference type="Pfam" id="PF21365">
    <property type="entry name" value="Glyco_hydro_31_3rd"/>
    <property type="match status" value="1"/>
</dbReference>
<evidence type="ECO:0000256" key="7">
    <source>
        <dbReference type="RuleBase" id="RU361185"/>
    </source>
</evidence>
<dbReference type="Proteomes" id="UP000719412">
    <property type="component" value="Unassembled WGS sequence"/>
</dbReference>
<dbReference type="SUPFAM" id="SSF51445">
    <property type="entry name" value="(Trans)glycosidases"/>
    <property type="match status" value="1"/>
</dbReference>
<keyword evidence="14" id="KW-1185">Reference proteome</keyword>
<evidence type="ECO:0000259" key="10">
    <source>
        <dbReference type="Pfam" id="PF01055"/>
    </source>
</evidence>
<evidence type="ECO:0000313" key="13">
    <source>
        <dbReference type="EMBL" id="KAH0814161.1"/>
    </source>
</evidence>
<dbReference type="FunFam" id="2.60.40.1180:FF:000023">
    <property type="entry name" value="neutral alpha-glucosidase AB isoform X2"/>
    <property type="match status" value="1"/>
</dbReference>
<dbReference type="SUPFAM" id="SSF51011">
    <property type="entry name" value="Glycosyl hydrolase domain"/>
    <property type="match status" value="1"/>
</dbReference>
<feature type="region of interest" description="Disordered" evidence="8">
    <location>
        <begin position="265"/>
        <end position="300"/>
    </location>
</feature>
<keyword evidence="4 7" id="KW-0378">Hydrolase</keyword>
<feature type="compositionally biased region" description="Basic residues" evidence="8">
    <location>
        <begin position="275"/>
        <end position="293"/>
    </location>
</feature>
<dbReference type="GO" id="GO:0005975">
    <property type="term" value="P:carbohydrate metabolic process"/>
    <property type="evidence" value="ECO:0007669"/>
    <property type="project" value="InterPro"/>
</dbReference>
<sequence length="708" mass="79178">MSLILLLKSLGGATGVWLPFYRAHAHIDTRRREPYLFNEDVRTRIRNALRLRYTLLPLWYTLFREHETRGEPVIRPLFYQYPNDPNVVDVDNEVLVGSSILARPVTESGVSSVNVYLPGGPDEFWYDIEDFKQYQGTGVTNIPVTLDKNPAFYRGGSIVPRKDRPRRASTLTHHDPYTLYVALDSNKSASGTLYVDDGESYNYRNKKYLYLHFEFKDNTLTSSSIDKTDFPTDAWIERVVILGPPAKITKAKITSKSLGSVGLETSYDGEGRSLTVRRCRPRPGPRGRPRPHPPGRSGYAGGYVTRAKANPTLEFGVSTTQHSSRHRRATTRALTRPYPRPANPLGPQPTLNHTPVSPHILLQPHRLQSTALRLPLPYRRLHLAEVQTLSPITPSTHLLLSLTLDTNHISQSRVGSCDNFWDRHRGLLQRVQLDKSNFGFLKWGARYKTQPGSYSVGHGSIKIPMCQQLEELDVSVCPFRSTLVPIAKKNEIILDVTLAATHVACRIPETQLTSIKENICTGGISVNDCRPLHFQVSAAEIADRCQFFDGSEPARGAPSAPASREDAQAVGGNKIDGDLFIRFDDGGGALAVQLPYVDRPKCYRIGGGYIDGASALIQIFPQDADLTQNTQRTCLVTTILRDSQPHLLELQLKNHYFTPYDHRERLINCQTTASSLIQDLDPDSVNTVSTFLMATGNRLKLICSCLNK</sequence>
<evidence type="ECO:0000256" key="6">
    <source>
        <dbReference type="ARBA" id="ARBA00023295"/>
    </source>
</evidence>
<dbReference type="InterPro" id="IPR013780">
    <property type="entry name" value="Glyco_hydro_b"/>
</dbReference>
<comment type="pathway">
    <text evidence="1">Glycan metabolism.</text>
</comment>
<proteinExistence type="inferred from homology"/>
<dbReference type="Gene3D" id="3.20.20.80">
    <property type="entry name" value="Glycosidases"/>
    <property type="match status" value="1"/>
</dbReference>
<evidence type="ECO:0000256" key="9">
    <source>
        <dbReference type="SAM" id="SignalP"/>
    </source>
</evidence>
<keyword evidence="5" id="KW-0325">Glycoprotein</keyword>
<evidence type="ECO:0000256" key="3">
    <source>
        <dbReference type="ARBA" id="ARBA00022729"/>
    </source>
</evidence>
<comment type="caution">
    <text evidence="13">The sequence shown here is derived from an EMBL/GenBank/DDBJ whole genome shotgun (WGS) entry which is preliminary data.</text>
</comment>
<dbReference type="GO" id="GO:0090599">
    <property type="term" value="F:alpha-glucosidase activity"/>
    <property type="evidence" value="ECO:0007669"/>
    <property type="project" value="TreeGrafter"/>
</dbReference>
<feature type="chain" id="PRO_5035264670" evidence="9">
    <location>
        <begin position="16"/>
        <end position="708"/>
    </location>
</feature>
<dbReference type="InterPro" id="IPR033403">
    <property type="entry name" value="DUF5110"/>
</dbReference>
<dbReference type="EMBL" id="JABDTM020024562">
    <property type="protein sequence ID" value="KAH0814161.1"/>
    <property type="molecule type" value="Genomic_DNA"/>
</dbReference>
<feature type="domain" description="Glycosyl hydrolase family 31 C-terminal" evidence="12">
    <location>
        <begin position="70"/>
        <end position="159"/>
    </location>
</feature>
<dbReference type="Pfam" id="PF17137">
    <property type="entry name" value="DUF5110"/>
    <property type="match status" value="1"/>
</dbReference>
<dbReference type="AlphaFoldDB" id="A0A8J6LHW9"/>
<reference evidence="13" key="1">
    <citation type="journal article" date="2020" name="J Insects Food Feed">
        <title>The yellow mealworm (Tenebrio molitor) genome: a resource for the emerging insects as food and feed industry.</title>
        <authorList>
            <person name="Eriksson T."/>
            <person name="Andere A."/>
            <person name="Kelstrup H."/>
            <person name="Emery V."/>
            <person name="Picard C."/>
        </authorList>
    </citation>
    <scope>NUCLEOTIDE SEQUENCE</scope>
    <source>
        <strain evidence="13">Stoneville</strain>
        <tissue evidence="13">Whole head</tissue>
    </source>
</reference>
<gene>
    <name evidence="13" type="ORF">GEV33_008631</name>
</gene>
<accession>A0A8J6LHW9</accession>
<keyword evidence="6 7" id="KW-0326">Glycosidase</keyword>
<protein>
    <submittedName>
        <fullName evidence="13">Uncharacterized protein</fullName>
    </submittedName>
</protein>
<dbReference type="PANTHER" id="PTHR22762:SF54">
    <property type="entry name" value="BCDNA.GH04962"/>
    <property type="match status" value="1"/>
</dbReference>
<reference evidence="13" key="2">
    <citation type="submission" date="2021-08" db="EMBL/GenBank/DDBJ databases">
        <authorList>
            <person name="Eriksson T."/>
        </authorList>
    </citation>
    <scope>NUCLEOTIDE SEQUENCE</scope>
    <source>
        <strain evidence="13">Stoneville</strain>
        <tissue evidence="13">Whole head</tissue>
    </source>
</reference>
<evidence type="ECO:0000256" key="1">
    <source>
        <dbReference type="ARBA" id="ARBA00004881"/>
    </source>
</evidence>
<comment type="similarity">
    <text evidence="2 7">Belongs to the glycosyl hydrolase 31 family.</text>
</comment>
<evidence type="ECO:0000256" key="5">
    <source>
        <dbReference type="ARBA" id="ARBA00023180"/>
    </source>
</evidence>
<evidence type="ECO:0000259" key="12">
    <source>
        <dbReference type="Pfam" id="PF21365"/>
    </source>
</evidence>
<feature type="domain" description="Glycoside hydrolase family 31 TIM barrel" evidence="10">
    <location>
        <begin position="14"/>
        <end position="62"/>
    </location>
</feature>
<evidence type="ECO:0000256" key="8">
    <source>
        <dbReference type="SAM" id="MobiDB-lite"/>
    </source>
</evidence>
<name>A0A8J6LHW9_TENMO</name>
<keyword evidence="3 9" id="KW-0732">Signal</keyword>
<dbReference type="InterPro" id="IPR048395">
    <property type="entry name" value="Glyco_hydro_31_C"/>
</dbReference>